<evidence type="ECO:0000256" key="8">
    <source>
        <dbReference type="ARBA" id="ARBA00022741"/>
    </source>
</evidence>
<sequence length="397" mass="45343">MRRWLEGLETFAIDVILERRYGRRADILRWFLYGLSRIYLSIVQSRLSLYRSRVMRPRTVGCLVISVGNLSVGGTGKTPVVEMLARALHAGGRKVAILSRGYKSVPRPLLLRLWDKLAKKKAVFVPRVVSDGQTLLLDSRTAGDEPFMLANNLRGVVVLVDRDRVKSGQYAVEHFGTDTLLLDDGYQYVRMKRGIEVALVDRQAPFGNEYLLPRGTLREPPENLRRATHIFITKCTGADNADLIDRIRSYNRTADIIECSHRPTHVTNVFTGENEPLDFLKGMTVGSICGIAMPTSFEDALRKLGAKIEIAKSFTDHHRYTKREIEQFIRRCARRDIQAILTTEKDAVRIPRIIDPEVPMYYLRVEIEILAGQANWERFVNRLTTQQPVMAPQRFFA</sequence>
<dbReference type="HAMAP" id="MF_00409">
    <property type="entry name" value="LpxK"/>
    <property type="match status" value="1"/>
</dbReference>
<dbReference type="InParanoid" id="A0A146G8E9"/>
<dbReference type="FunCoup" id="A0A146G8E9">
    <property type="interactions" value="225"/>
</dbReference>
<evidence type="ECO:0000256" key="11">
    <source>
        <dbReference type="ARBA" id="ARBA00023098"/>
    </source>
</evidence>
<dbReference type="GO" id="GO:0009244">
    <property type="term" value="P:lipopolysaccharide core region biosynthetic process"/>
    <property type="evidence" value="ECO:0007669"/>
    <property type="project" value="TreeGrafter"/>
</dbReference>
<dbReference type="AlphaFoldDB" id="A0A146G8E9"/>
<keyword evidence="15" id="KW-1185">Reference proteome</keyword>
<comment type="function">
    <text evidence="1 13">Transfers the gamma-phosphate of ATP to the 4'-position of a tetraacyldisaccharide 1-phosphate intermediate (termed DS-1-P) to form tetraacyldisaccharide 1,4'-bis-phosphate (lipid IVA).</text>
</comment>
<comment type="catalytic activity">
    <reaction evidence="13">
        <text>a lipid A disaccharide + ATP = a lipid IVA + ADP + H(+)</text>
        <dbReference type="Rhea" id="RHEA:67840"/>
        <dbReference type="ChEBI" id="CHEBI:15378"/>
        <dbReference type="ChEBI" id="CHEBI:30616"/>
        <dbReference type="ChEBI" id="CHEBI:176343"/>
        <dbReference type="ChEBI" id="CHEBI:176425"/>
        <dbReference type="ChEBI" id="CHEBI:456216"/>
        <dbReference type="EC" id="2.7.1.130"/>
    </reaction>
</comment>
<comment type="caution">
    <text evidence="14">The sequence shown here is derived from an EMBL/GenBank/DDBJ whole genome shotgun (WGS) entry which is preliminary data.</text>
</comment>
<gene>
    <name evidence="13" type="primary">lpxK</name>
    <name evidence="14" type="ORF">TSACC_21584</name>
</gene>
<keyword evidence="5 13" id="KW-0444">Lipid biosynthesis</keyword>
<evidence type="ECO:0000256" key="5">
    <source>
        <dbReference type="ARBA" id="ARBA00022516"/>
    </source>
</evidence>
<dbReference type="GO" id="GO:0009029">
    <property type="term" value="F:lipid-A 4'-kinase activity"/>
    <property type="evidence" value="ECO:0007669"/>
    <property type="project" value="UniProtKB-UniRule"/>
</dbReference>
<keyword evidence="8 13" id="KW-0547">Nucleotide-binding</keyword>
<keyword evidence="11 13" id="KW-0443">Lipid metabolism</keyword>
<dbReference type="EMBL" id="BDCO01000002">
    <property type="protein sequence ID" value="GAT33174.1"/>
    <property type="molecule type" value="Genomic_DNA"/>
</dbReference>
<dbReference type="STRING" id="690879.TSACC_21584"/>
<keyword evidence="6 13" id="KW-0441">Lipid A biosynthesis</keyword>
<keyword evidence="7 13" id="KW-0808">Transferase</keyword>
<evidence type="ECO:0000256" key="4">
    <source>
        <dbReference type="ARBA" id="ARBA00016436"/>
    </source>
</evidence>
<evidence type="ECO:0000313" key="15">
    <source>
        <dbReference type="Proteomes" id="UP000076023"/>
    </source>
</evidence>
<dbReference type="InterPro" id="IPR027417">
    <property type="entry name" value="P-loop_NTPase"/>
</dbReference>
<dbReference type="UniPathway" id="UPA00359">
    <property type="reaction ID" value="UER00482"/>
</dbReference>
<dbReference type="GO" id="GO:0005886">
    <property type="term" value="C:plasma membrane"/>
    <property type="evidence" value="ECO:0007669"/>
    <property type="project" value="TreeGrafter"/>
</dbReference>
<reference evidence="15" key="1">
    <citation type="journal article" date="2017" name="Genome Announc.">
        <title>Draft Genome Sequence of Terrimicrobium sacchariphilum NM-5T, a Facultative Anaerobic Soil Bacterium of the Class Spartobacteria.</title>
        <authorList>
            <person name="Qiu Y.L."/>
            <person name="Tourlousse D.M."/>
            <person name="Matsuura N."/>
            <person name="Ohashi A."/>
            <person name="Sekiguchi Y."/>
        </authorList>
    </citation>
    <scope>NUCLEOTIDE SEQUENCE [LARGE SCALE GENOMIC DNA]</scope>
    <source>
        <strain evidence="15">NM-5</strain>
    </source>
</reference>
<dbReference type="InterPro" id="IPR003758">
    <property type="entry name" value="LpxK"/>
</dbReference>
<evidence type="ECO:0000256" key="1">
    <source>
        <dbReference type="ARBA" id="ARBA00002274"/>
    </source>
</evidence>
<evidence type="ECO:0000256" key="7">
    <source>
        <dbReference type="ARBA" id="ARBA00022679"/>
    </source>
</evidence>
<evidence type="ECO:0000256" key="10">
    <source>
        <dbReference type="ARBA" id="ARBA00022840"/>
    </source>
</evidence>
<dbReference type="GO" id="GO:0009245">
    <property type="term" value="P:lipid A biosynthetic process"/>
    <property type="evidence" value="ECO:0007669"/>
    <property type="project" value="UniProtKB-UniRule"/>
</dbReference>
<dbReference type="Pfam" id="PF02606">
    <property type="entry name" value="LpxK"/>
    <property type="match status" value="1"/>
</dbReference>
<dbReference type="PANTHER" id="PTHR42724:SF1">
    <property type="entry name" value="TETRAACYLDISACCHARIDE 4'-KINASE, MITOCHONDRIAL-RELATED"/>
    <property type="match status" value="1"/>
</dbReference>
<dbReference type="PANTHER" id="PTHR42724">
    <property type="entry name" value="TETRAACYLDISACCHARIDE 4'-KINASE"/>
    <property type="match status" value="1"/>
</dbReference>
<dbReference type="EC" id="2.7.1.130" evidence="3 13"/>
<feature type="binding site" evidence="13">
    <location>
        <begin position="71"/>
        <end position="78"/>
    </location>
    <ligand>
        <name>ATP</name>
        <dbReference type="ChEBI" id="CHEBI:30616"/>
    </ligand>
</feature>
<evidence type="ECO:0000256" key="3">
    <source>
        <dbReference type="ARBA" id="ARBA00012071"/>
    </source>
</evidence>
<dbReference type="GO" id="GO:0005524">
    <property type="term" value="F:ATP binding"/>
    <property type="evidence" value="ECO:0007669"/>
    <property type="project" value="UniProtKB-UniRule"/>
</dbReference>
<evidence type="ECO:0000256" key="2">
    <source>
        <dbReference type="ARBA" id="ARBA00004870"/>
    </source>
</evidence>
<protein>
    <recommendedName>
        <fullName evidence="4 13">Tetraacyldisaccharide 4'-kinase</fullName>
        <ecNumber evidence="3 13">2.7.1.130</ecNumber>
    </recommendedName>
    <alternativeName>
        <fullName evidence="12 13">Lipid A 4'-kinase</fullName>
    </alternativeName>
</protein>
<evidence type="ECO:0000256" key="9">
    <source>
        <dbReference type="ARBA" id="ARBA00022777"/>
    </source>
</evidence>
<evidence type="ECO:0000256" key="13">
    <source>
        <dbReference type="HAMAP-Rule" id="MF_00409"/>
    </source>
</evidence>
<dbReference type="RefSeq" id="WP_075078938.1">
    <property type="nucleotide sequence ID" value="NZ_BDCO01000002.1"/>
</dbReference>
<dbReference type="NCBIfam" id="TIGR00682">
    <property type="entry name" value="lpxK"/>
    <property type="match status" value="1"/>
</dbReference>
<accession>A0A146G8E9</accession>
<keyword evidence="10 13" id="KW-0067">ATP-binding</keyword>
<dbReference type="Proteomes" id="UP000076023">
    <property type="component" value="Unassembled WGS sequence"/>
</dbReference>
<name>A0A146G8E9_TERSA</name>
<comment type="pathway">
    <text evidence="2 13">Glycolipid biosynthesis; lipid IV(A) biosynthesis; lipid IV(A) from (3R)-3-hydroxytetradecanoyl-[acyl-carrier-protein] and UDP-N-acetyl-alpha-D-glucosamine: step 6/6.</text>
</comment>
<organism evidence="14 15">
    <name type="scientific">Terrimicrobium sacchariphilum</name>
    <dbReference type="NCBI Taxonomy" id="690879"/>
    <lineage>
        <taxon>Bacteria</taxon>
        <taxon>Pseudomonadati</taxon>
        <taxon>Verrucomicrobiota</taxon>
        <taxon>Terrimicrobiia</taxon>
        <taxon>Terrimicrobiales</taxon>
        <taxon>Terrimicrobiaceae</taxon>
        <taxon>Terrimicrobium</taxon>
    </lineage>
</organism>
<evidence type="ECO:0000313" key="14">
    <source>
        <dbReference type="EMBL" id="GAT33174.1"/>
    </source>
</evidence>
<evidence type="ECO:0000256" key="6">
    <source>
        <dbReference type="ARBA" id="ARBA00022556"/>
    </source>
</evidence>
<evidence type="ECO:0000256" key="12">
    <source>
        <dbReference type="ARBA" id="ARBA00029757"/>
    </source>
</evidence>
<keyword evidence="9 13" id="KW-0418">Kinase</keyword>
<comment type="similarity">
    <text evidence="13">Belongs to the LpxK family.</text>
</comment>
<dbReference type="SUPFAM" id="SSF52540">
    <property type="entry name" value="P-loop containing nucleoside triphosphate hydrolases"/>
    <property type="match status" value="1"/>
</dbReference>
<proteinExistence type="inferred from homology"/>
<dbReference type="OrthoDB" id="9789797at2"/>